<dbReference type="PROSITE" id="PS51257">
    <property type="entry name" value="PROKAR_LIPOPROTEIN"/>
    <property type="match status" value="1"/>
</dbReference>
<keyword evidence="4" id="KW-1185">Reference proteome</keyword>
<keyword evidence="2" id="KW-0732">Signal</keyword>
<feature type="chain" id="PRO_5039007386" description="DUF2599 domain-containing protein" evidence="2">
    <location>
        <begin position="27"/>
        <end position="262"/>
    </location>
</feature>
<evidence type="ECO:0000313" key="3">
    <source>
        <dbReference type="EMBL" id="GIG21554.1"/>
    </source>
</evidence>
<name>A0A919P5V4_9CELL</name>
<evidence type="ECO:0000256" key="2">
    <source>
        <dbReference type="SAM" id="SignalP"/>
    </source>
</evidence>
<feature type="region of interest" description="Disordered" evidence="1">
    <location>
        <begin position="30"/>
        <end position="100"/>
    </location>
</feature>
<evidence type="ECO:0008006" key="5">
    <source>
        <dbReference type="Google" id="ProtNLM"/>
    </source>
</evidence>
<sequence>MARPSLRARGWLVVPASVLLVTVLTACSRSAPDTVPTSPGPPSTTSTPTPSTPDDSAPAVRRDGVPVTSGAVTLAVRPTPPGTVTPAPQDDGSVRATFPVPPQDTTVALVAAPEGAVWDVLADGTAVVRDAAGTLLAGVTPTGGRLERADDEVVRLVTPAPGATGVELWVATVAVKGADWGEREGGRSLAVTPSAWARAGGLAAETALREQLVAAEPEAGTATMQAQLGCHELGAPDKETWNLEPWRPDVGPLDMLGARCNP</sequence>
<accession>A0A919P5V4</accession>
<dbReference type="Proteomes" id="UP000632740">
    <property type="component" value="Unassembled WGS sequence"/>
</dbReference>
<dbReference type="RefSeq" id="WP_203753730.1">
    <property type="nucleotide sequence ID" value="NZ_BONK01000007.1"/>
</dbReference>
<feature type="compositionally biased region" description="Low complexity" evidence="1">
    <location>
        <begin position="31"/>
        <end position="59"/>
    </location>
</feature>
<protein>
    <recommendedName>
        <fullName evidence="5">DUF2599 domain-containing protein</fullName>
    </recommendedName>
</protein>
<reference evidence="3" key="1">
    <citation type="submission" date="2021-01" db="EMBL/GenBank/DDBJ databases">
        <title>Whole genome shotgun sequence of Cellulomonas chitinilytica NBRC 110799.</title>
        <authorList>
            <person name="Komaki H."/>
            <person name="Tamura T."/>
        </authorList>
    </citation>
    <scope>NUCLEOTIDE SEQUENCE</scope>
    <source>
        <strain evidence="3">NBRC 110799</strain>
    </source>
</reference>
<dbReference type="Pfam" id="PF10783">
    <property type="entry name" value="DUF2599"/>
    <property type="match status" value="1"/>
</dbReference>
<feature type="signal peptide" evidence="2">
    <location>
        <begin position="1"/>
        <end position="26"/>
    </location>
</feature>
<comment type="caution">
    <text evidence="3">The sequence shown here is derived from an EMBL/GenBank/DDBJ whole genome shotgun (WGS) entry which is preliminary data.</text>
</comment>
<proteinExistence type="predicted"/>
<evidence type="ECO:0000256" key="1">
    <source>
        <dbReference type="SAM" id="MobiDB-lite"/>
    </source>
</evidence>
<gene>
    <name evidence="3" type="ORF">Cch01nite_22780</name>
</gene>
<organism evidence="3 4">
    <name type="scientific">Cellulomonas chitinilytica</name>
    <dbReference type="NCBI Taxonomy" id="398759"/>
    <lineage>
        <taxon>Bacteria</taxon>
        <taxon>Bacillati</taxon>
        <taxon>Actinomycetota</taxon>
        <taxon>Actinomycetes</taxon>
        <taxon>Micrococcales</taxon>
        <taxon>Cellulomonadaceae</taxon>
        <taxon>Cellulomonas</taxon>
    </lineage>
</organism>
<dbReference type="InterPro" id="IPR019719">
    <property type="entry name" value="DUF2599"/>
</dbReference>
<dbReference type="AlphaFoldDB" id="A0A919P5V4"/>
<evidence type="ECO:0000313" key="4">
    <source>
        <dbReference type="Proteomes" id="UP000632740"/>
    </source>
</evidence>
<dbReference type="EMBL" id="BONK01000007">
    <property type="protein sequence ID" value="GIG21554.1"/>
    <property type="molecule type" value="Genomic_DNA"/>
</dbReference>